<feature type="domain" description="C2" evidence="12">
    <location>
        <begin position="46"/>
        <end position="174"/>
    </location>
</feature>
<feature type="active site" description="Charge relay system; for autoendoproteolytic cleavage activity" evidence="11">
    <location>
        <position position="943"/>
    </location>
</feature>
<evidence type="ECO:0000313" key="14">
    <source>
        <dbReference type="Proteomes" id="UP000077315"/>
    </source>
</evidence>
<dbReference type="InParanoid" id="A0A167NM52"/>
<sequence length="981" mass="110629">MELPTPSEHPNTRKEKLLQRIQASRSWRAAHAAAAMAIPSLHSRDSDNDIETENSDNLIDPNRLVLRVMVSKAVNINPYGDDTILASPYAIVSCAGQRHQTHVVQKSAEPDWSCTFDLPLVDKSFGQKQQHLLWSNGLVVTVCDKVRFRSTYLGQVQLPVDHLFEPKDVLDFEDSNNEIRWYPLHSTPLRHHRFSVRLHKGLLDIQERQGTEAWIGLKIGLVVLDQPASEPLDPLVLQETWELFLALNPLSPNQPKAESPEAPKKSVKDELESLAISYKEKPIVKSIKERLQKATRNKVADFDKSTIGVVFMEIMHANDLPPISNKAHTRFDMDPFVITSYGTSTFRTQVVQHDLNPVWNEKLFFHVRDNESTFRLKFSIYDEDKFTTNDLVATQEIPISEIIKLCSSDVIQTNPEKIMDTDMQQHTVNLKLADNSDKWSHLSPSLTIRVKFLTYEAIRKTFWTTLAKTYDADGNTTLSRMEVTTMLESLGSTLSESTLDAFWEQHSKDLEEDLTVDELVESLEEFVLLTDKASSGSNDGNLSDSIGHGLEDGYEYPDHHVHTTPETDVLHEATGVQYVAASESSLLNDDLRAEEEEQDTSVVDERVIHISKCPICHRPNMSHHDQMDILTHVATCSANDWTSVDRFLMGDFVTEAYAQRKWFVKLATKVGYGTYSPGASNANIIVQDRASGQLVEERMSVYVRVGMRLMYKGMKTSVQSKTAQRIMHTMSIKQGERYDAPQSASEIESFVKFHQLDLGETKESLSSFKTFNQFFYRELKPGARPCDSPDDSSVVVSAADCRMMAFATINDATRLWIKGIEFGVAKLFNDGKRAKVYDGGALAIFRLAPQDYHRYHSPVDGVITDITYIEGQYYTVNPMAIRTTLDVYGENVRCVVHMESEEFGNVAIVCIGAMMVGSIVLTAKVGDKLSRTDPLGYFAFGGSTIVVLWEKDRIVFDDDLLENSAKALETLVRVGNHIGHR</sequence>
<comment type="pathway">
    <text evidence="11">Phospholipid metabolism; phosphatidylethanolamine biosynthesis; phosphatidylethanolamine from CDP-diacylglycerol: step 2/2.</text>
</comment>
<comment type="pathway">
    <text evidence="1">Lipid metabolism.</text>
</comment>
<keyword evidence="8 11" id="KW-0456">Lyase</keyword>
<dbReference type="SUPFAM" id="SSF47473">
    <property type="entry name" value="EF-hand"/>
    <property type="match status" value="1"/>
</dbReference>
<evidence type="ECO:0000256" key="2">
    <source>
        <dbReference type="ARBA" id="ARBA00022516"/>
    </source>
</evidence>
<dbReference type="PANTHER" id="PTHR10067">
    <property type="entry name" value="PHOSPHATIDYLSERINE DECARBOXYLASE"/>
    <property type="match status" value="1"/>
</dbReference>
<comment type="function">
    <text evidence="11">Catalyzes the formation of phosphatidylethanolamine (PtdEtn) from phosphatidylserine (PtdSer). Plays a central role in phospholipid metabolism and in the interorganelle trafficking of phosphatidylserine.</text>
</comment>
<keyword evidence="6 11" id="KW-0865">Zymogen</keyword>
<dbReference type="GO" id="GO:0004609">
    <property type="term" value="F:phosphatidylserine decarboxylase activity"/>
    <property type="evidence" value="ECO:0007669"/>
    <property type="project" value="UniProtKB-UniRule"/>
</dbReference>
<organism evidence="13 14">
    <name type="scientific">Phycomyces blakesleeanus (strain ATCC 8743b / DSM 1359 / FGSC 10004 / NBRC 33097 / NRRL 1555)</name>
    <dbReference type="NCBI Taxonomy" id="763407"/>
    <lineage>
        <taxon>Eukaryota</taxon>
        <taxon>Fungi</taxon>
        <taxon>Fungi incertae sedis</taxon>
        <taxon>Mucoromycota</taxon>
        <taxon>Mucoromycotina</taxon>
        <taxon>Mucoromycetes</taxon>
        <taxon>Mucorales</taxon>
        <taxon>Phycomycetaceae</taxon>
        <taxon>Phycomyces</taxon>
    </lineage>
</organism>
<dbReference type="SUPFAM" id="SSF49562">
    <property type="entry name" value="C2 domain (Calcium/lipid-binding domain, CaLB)"/>
    <property type="match status" value="2"/>
</dbReference>
<comment type="subcellular location">
    <subcellularLocation>
        <location evidence="11">Golgi apparatus membrane</location>
        <topology evidence="11">Peripheral membrane protein</topology>
        <orientation evidence="11">Cytoplasmic side</orientation>
    </subcellularLocation>
    <subcellularLocation>
        <location evidence="11">Endosome membrane</location>
        <topology evidence="11">Peripheral membrane protein</topology>
        <orientation evidence="11">Cytoplasmic side</orientation>
    </subcellularLocation>
</comment>
<dbReference type="FunCoup" id="A0A167NM52">
    <property type="interactions" value="86"/>
</dbReference>
<dbReference type="EMBL" id="KV440976">
    <property type="protein sequence ID" value="OAD76254.1"/>
    <property type="molecule type" value="Genomic_DNA"/>
</dbReference>
<dbReference type="HAMAP" id="MF_00663">
    <property type="entry name" value="PS_decarb_PSD_B_type2"/>
    <property type="match status" value="1"/>
</dbReference>
<dbReference type="CDD" id="cd00030">
    <property type="entry name" value="C2"/>
    <property type="match status" value="1"/>
</dbReference>
<comment type="domain">
    <text evidence="11">The C2 domains have an essential, but non-catalytic function. They may facilitate interactions with other proteins and are required for lipid transport function.</text>
</comment>
<comment type="cofactor">
    <cofactor evidence="11">
        <name>pyruvate</name>
        <dbReference type="ChEBI" id="CHEBI:15361"/>
    </cofactor>
    <text evidence="11">Binds 1 pyruvoyl group covalently per subunit.</text>
</comment>
<dbReference type="RefSeq" id="XP_018294294.1">
    <property type="nucleotide sequence ID" value="XM_018438338.1"/>
</dbReference>
<dbReference type="Gene3D" id="1.10.238.10">
    <property type="entry name" value="EF-hand"/>
    <property type="match status" value="1"/>
</dbReference>
<comment type="similarity">
    <text evidence="11">Belongs to the phosphatidylserine decarboxylase family. PSD-B subfamily. Eukaryotic type II sub-subfamily.</text>
</comment>
<name>A0A167NM52_PHYB8</name>
<feature type="modified residue" description="Pyruvic acid (Ser); by autocatalysis" evidence="11">
    <location>
        <position position="943"/>
    </location>
</feature>
<dbReference type="PROSITE" id="PS50004">
    <property type="entry name" value="C2"/>
    <property type="match status" value="2"/>
</dbReference>
<comment type="PTM">
    <text evidence="11">Is synthesized initially as an inactive proenzyme. Formation of the active enzyme involves a self-maturation process in which the active site pyruvoyl group is generated from an internal serine residue via an autocatalytic post-translational modification. Two non-identical subunits are generated from the proenzyme in this reaction, and the pyruvate is formed at the N-terminus of the alpha chain, which is derived from the carboxyl end of the proenzyme. The autoendoproteolytic cleavage occurs by a canonical serine protease mechanism, in which the side chain hydroxyl group of the serine supplies its oxygen atom to form the C-terminus of the beta chain, while the remainder of the serine residue undergoes an oxidative deamination to produce ammonia and the pyruvoyl prosthetic group on the alpha chain. During this reaction, the Ser that is part of the protease active site of the proenzyme becomes the pyruvoyl prosthetic group, which constitutes an essential element of the active site of the mature decarboxylase.</text>
</comment>
<dbReference type="OrthoDB" id="5973539at2759"/>
<dbReference type="GeneID" id="28999244"/>
<dbReference type="PANTHER" id="PTHR10067:SF17">
    <property type="entry name" value="PHOSPHATIDYLSERINE DECARBOXYLASE PROENZYME 2"/>
    <property type="match status" value="1"/>
</dbReference>
<keyword evidence="2 11" id="KW-0444">Lipid biosynthesis</keyword>
<dbReference type="EC" id="4.1.1.65" evidence="11"/>
<evidence type="ECO:0000256" key="7">
    <source>
        <dbReference type="ARBA" id="ARBA00023209"/>
    </source>
</evidence>
<dbReference type="Pfam" id="PF00168">
    <property type="entry name" value="C2"/>
    <property type="match status" value="2"/>
</dbReference>
<dbReference type="InterPro" id="IPR033179">
    <property type="entry name" value="PSD_type2_pro"/>
</dbReference>
<dbReference type="Pfam" id="PF02666">
    <property type="entry name" value="PS_Dcarbxylase"/>
    <property type="match status" value="1"/>
</dbReference>
<keyword evidence="14" id="KW-1185">Reference proteome</keyword>
<gene>
    <name evidence="11" type="primary">PSD2</name>
    <name evidence="13" type="ORF">PHYBLDRAFT_180592</name>
</gene>
<evidence type="ECO:0000256" key="8">
    <source>
        <dbReference type="ARBA" id="ARBA00023239"/>
    </source>
</evidence>
<keyword evidence="11" id="KW-0967">Endosome</keyword>
<proteinExistence type="inferred from homology"/>
<dbReference type="InterPro" id="IPR011992">
    <property type="entry name" value="EF-hand-dom_pair"/>
</dbReference>
<dbReference type="AlphaFoldDB" id="A0A167NM52"/>
<evidence type="ECO:0000256" key="6">
    <source>
        <dbReference type="ARBA" id="ARBA00023145"/>
    </source>
</evidence>
<dbReference type="UniPathway" id="UPA00558">
    <property type="reaction ID" value="UER00616"/>
</dbReference>
<dbReference type="GO" id="GO:0006646">
    <property type="term" value="P:phosphatidylethanolamine biosynthetic process"/>
    <property type="evidence" value="ECO:0007669"/>
    <property type="project" value="UniProtKB-UniRule"/>
</dbReference>
<evidence type="ECO:0000256" key="4">
    <source>
        <dbReference type="ARBA" id="ARBA00023098"/>
    </source>
</evidence>
<keyword evidence="7 11" id="KW-0594">Phospholipid biosynthesis</keyword>
<dbReference type="GO" id="GO:0010008">
    <property type="term" value="C:endosome membrane"/>
    <property type="evidence" value="ECO:0007669"/>
    <property type="project" value="UniProtKB-SubCell"/>
</dbReference>
<comment type="subunit">
    <text evidence="11">Heterodimer of a large membrane-associated beta subunit and a small pyruvoyl-containing alpha subunit.</text>
</comment>
<feature type="chain" id="PRO_5023285378" description="Phosphatidylserine decarboxylase 2 beta chain" evidence="11">
    <location>
        <begin position="1"/>
        <end position="942"/>
    </location>
</feature>
<evidence type="ECO:0000256" key="1">
    <source>
        <dbReference type="ARBA" id="ARBA00005189"/>
    </source>
</evidence>
<comment type="catalytic activity">
    <reaction evidence="11">
        <text>a 1,2-diacyl-sn-glycero-3-phospho-L-serine + H(+) = a 1,2-diacyl-sn-glycero-3-phosphoethanolamine + CO2</text>
        <dbReference type="Rhea" id="RHEA:20828"/>
        <dbReference type="ChEBI" id="CHEBI:15378"/>
        <dbReference type="ChEBI" id="CHEBI:16526"/>
        <dbReference type="ChEBI" id="CHEBI:57262"/>
        <dbReference type="ChEBI" id="CHEBI:64612"/>
        <dbReference type="EC" id="4.1.1.65"/>
    </reaction>
</comment>
<evidence type="ECO:0000256" key="9">
    <source>
        <dbReference type="ARBA" id="ARBA00023264"/>
    </source>
</evidence>
<dbReference type="Proteomes" id="UP000077315">
    <property type="component" value="Unassembled WGS sequence"/>
</dbReference>
<dbReference type="VEuPathDB" id="FungiDB:PHYBLDRAFT_180592"/>
<evidence type="ECO:0000256" key="11">
    <source>
        <dbReference type="HAMAP-Rule" id="MF_03209"/>
    </source>
</evidence>
<dbReference type="InterPro" id="IPR035892">
    <property type="entry name" value="C2_domain_sf"/>
</dbReference>
<dbReference type="GO" id="GO:0016540">
    <property type="term" value="P:protein autoprocessing"/>
    <property type="evidence" value="ECO:0007669"/>
    <property type="project" value="UniProtKB-UniRule"/>
</dbReference>
<dbReference type="STRING" id="763407.A0A167NM52"/>
<feature type="active site" description="Schiff-base intermediate with substrate; via pyruvic acid; for decarboxylase activity" evidence="11">
    <location>
        <position position="943"/>
    </location>
</feature>
<reference evidence="14" key="1">
    <citation type="submission" date="2015-06" db="EMBL/GenBank/DDBJ databases">
        <title>Expansion of signal transduction pathways in fungi by whole-genome duplication.</title>
        <authorList>
            <consortium name="DOE Joint Genome Institute"/>
            <person name="Corrochano L.M."/>
            <person name="Kuo A."/>
            <person name="Marcet-Houben M."/>
            <person name="Polaino S."/>
            <person name="Salamov A."/>
            <person name="Villalobos J.M."/>
            <person name="Alvarez M.I."/>
            <person name="Avalos J."/>
            <person name="Benito E.P."/>
            <person name="Benoit I."/>
            <person name="Burger G."/>
            <person name="Camino L.P."/>
            <person name="Canovas D."/>
            <person name="Cerda-Olmedo E."/>
            <person name="Cheng J.-F."/>
            <person name="Dominguez A."/>
            <person name="Elias M."/>
            <person name="Eslava A.P."/>
            <person name="Glaser F."/>
            <person name="Grimwood J."/>
            <person name="Gutierrez G."/>
            <person name="Heitman J."/>
            <person name="Henrissat B."/>
            <person name="Iturriaga E.A."/>
            <person name="Lang B.F."/>
            <person name="Lavin J.L."/>
            <person name="Lee S."/>
            <person name="Li W."/>
            <person name="Lindquist E."/>
            <person name="Lopez-Garcia S."/>
            <person name="Luque E.M."/>
            <person name="Marcos A.T."/>
            <person name="Martin J."/>
            <person name="McCluskey K."/>
            <person name="Medina H.R."/>
            <person name="Miralles-Duran A."/>
            <person name="Miyazaki A."/>
            <person name="Munoz-Torres E."/>
            <person name="Oguiza J.A."/>
            <person name="Ohm R."/>
            <person name="Olmedo M."/>
            <person name="Orejas M."/>
            <person name="Ortiz-Castellanos L."/>
            <person name="Pisabarro A.G."/>
            <person name="Rodriguez-Romero J."/>
            <person name="Ruiz-Herrera J."/>
            <person name="Ruiz-Vazquez R."/>
            <person name="Sanz C."/>
            <person name="Schackwitz W."/>
            <person name="Schmutz J."/>
            <person name="Shahriari M."/>
            <person name="Shelest E."/>
            <person name="Silva-Franco F."/>
            <person name="Soanes D."/>
            <person name="Syed K."/>
            <person name="Tagua V.G."/>
            <person name="Talbot N.J."/>
            <person name="Thon M."/>
            <person name="De vries R.P."/>
            <person name="Wiebenga A."/>
            <person name="Yadav J.S."/>
            <person name="Braun E.L."/>
            <person name="Baker S."/>
            <person name="Garre V."/>
            <person name="Horwitz B."/>
            <person name="Torres-Martinez S."/>
            <person name="Idnurm A."/>
            <person name="Herrera-Estrella A."/>
            <person name="Gabaldon T."/>
            <person name="Grigoriev I.V."/>
        </authorList>
    </citation>
    <scope>NUCLEOTIDE SEQUENCE [LARGE SCALE GENOMIC DNA]</scope>
    <source>
        <strain evidence="14">NRRL 1555(-)</strain>
    </source>
</reference>
<keyword evidence="3 11" id="KW-0210">Decarboxylase</keyword>
<dbReference type="GO" id="GO:0005795">
    <property type="term" value="C:Golgi stack"/>
    <property type="evidence" value="ECO:0007669"/>
    <property type="project" value="UniProtKB-UniRule"/>
</dbReference>
<keyword evidence="11" id="KW-0333">Golgi apparatus</keyword>
<feature type="active site" description="Charge relay system; for autoendoproteolytic cleavage activity" evidence="11">
    <location>
        <position position="856"/>
    </location>
</feature>
<evidence type="ECO:0000313" key="13">
    <source>
        <dbReference type="EMBL" id="OAD76254.1"/>
    </source>
</evidence>
<dbReference type="NCBIfam" id="TIGR00163">
    <property type="entry name" value="PS_decarb"/>
    <property type="match status" value="1"/>
</dbReference>
<dbReference type="SMART" id="SM00239">
    <property type="entry name" value="C2"/>
    <property type="match status" value="2"/>
</dbReference>
<dbReference type="InterPro" id="IPR000008">
    <property type="entry name" value="C2_dom"/>
</dbReference>
<keyword evidence="5 11" id="KW-0472">Membrane</keyword>
<feature type="domain" description="C2" evidence="12">
    <location>
        <begin position="290"/>
        <end position="412"/>
    </location>
</feature>
<dbReference type="Gene3D" id="2.60.40.150">
    <property type="entry name" value="C2 domain"/>
    <property type="match status" value="2"/>
</dbReference>
<feature type="active site" description="Charge relay system; for autoendoproteolytic cleavage activity" evidence="11">
    <location>
        <position position="800"/>
    </location>
</feature>
<feature type="chain" id="PRO_5023285377" description="Phosphatidylserine decarboxylase 2 alpha chain" evidence="11">
    <location>
        <begin position="943"/>
        <end position="981"/>
    </location>
</feature>
<dbReference type="GO" id="GO:0000139">
    <property type="term" value="C:Golgi membrane"/>
    <property type="evidence" value="ECO:0007669"/>
    <property type="project" value="UniProtKB-SubCell"/>
</dbReference>
<evidence type="ECO:0000256" key="3">
    <source>
        <dbReference type="ARBA" id="ARBA00022793"/>
    </source>
</evidence>
<feature type="site" description="Cleavage (non-hydrolytic); by autocatalysis" evidence="11">
    <location>
        <begin position="942"/>
        <end position="943"/>
    </location>
</feature>
<keyword evidence="4 11" id="KW-0443">Lipid metabolism</keyword>
<keyword evidence="9 11" id="KW-1208">Phospholipid metabolism</keyword>
<accession>A0A167NM52</accession>
<evidence type="ECO:0000256" key="5">
    <source>
        <dbReference type="ARBA" id="ARBA00023136"/>
    </source>
</evidence>
<evidence type="ECO:0000259" key="12">
    <source>
        <dbReference type="PROSITE" id="PS50004"/>
    </source>
</evidence>
<dbReference type="InterPro" id="IPR033177">
    <property type="entry name" value="PSD-B"/>
</dbReference>
<dbReference type="InterPro" id="IPR003817">
    <property type="entry name" value="PS_Dcarbxylase"/>
</dbReference>
<protein>
    <recommendedName>
        <fullName evidence="11">Phosphatidylserine decarboxylase proenzyme 2</fullName>
        <ecNumber evidence="11">4.1.1.65</ecNumber>
    </recommendedName>
    <component>
        <recommendedName>
            <fullName evidence="11">Phosphatidylserine decarboxylase 2 beta chain</fullName>
        </recommendedName>
    </component>
    <component>
        <recommendedName>
            <fullName evidence="11">Phosphatidylserine decarboxylase 2 alpha chain</fullName>
        </recommendedName>
    </component>
</protein>
<evidence type="ECO:0000256" key="10">
    <source>
        <dbReference type="ARBA" id="ARBA00023317"/>
    </source>
</evidence>
<keyword evidence="10 11" id="KW-0670">Pyruvate</keyword>